<reference evidence="9" key="1">
    <citation type="journal article" date="2019" name="Sci. Rep.">
        <title>Draft genome of Tanacetum cinerariifolium, the natural source of mosquito coil.</title>
        <authorList>
            <person name="Yamashiro T."/>
            <person name="Shiraishi A."/>
            <person name="Satake H."/>
            <person name="Nakayama K."/>
        </authorList>
    </citation>
    <scope>NUCLEOTIDE SEQUENCE</scope>
</reference>
<evidence type="ECO:0000256" key="4">
    <source>
        <dbReference type="SAM" id="Coils"/>
    </source>
</evidence>
<feature type="transmembrane region" description="Helical" evidence="6">
    <location>
        <begin position="1232"/>
        <end position="1251"/>
    </location>
</feature>
<dbReference type="PANTHER" id="PTHR42648:SF32">
    <property type="entry name" value="RIBONUCLEASE H-LIKE DOMAIN, GAG-PRE-INTEGRASE DOMAIN PROTEIN-RELATED"/>
    <property type="match status" value="1"/>
</dbReference>
<protein>
    <submittedName>
        <fullName evidence="9">Uncharacterized protein</fullName>
    </submittedName>
</protein>
<dbReference type="SUPFAM" id="SSF53098">
    <property type="entry name" value="Ribonuclease H-like"/>
    <property type="match status" value="1"/>
</dbReference>
<keyword evidence="6" id="KW-1133">Transmembrane helix</keyword>
<keyword evidence="3" id="KW-0863">Zinc-finger</keyword>
<dbReference type="SUPFAM" id="SSF56672">
    <property type="entry name" value="DNA/RNA polymerases"/>
    <property type="match status" value="1"/>
</dbReference>
<evidence type="ECO:0000259" key="8">
    <source>
        <dbReference type="PROSITE" id="PS50994"/>
    </source>
</evidence>
<evidence type="ECO:0000256" key="2">
    <source>
        <dbReference type="ARBA" id="ARBA00022801"/>
    </source>
</evidence>
<gene>
    <name evidence="9" type="ORF">Tci_032451</name>
</gene>
<name>A0A6L2LFC3_TANCI</name>
<evidence type="ECO:0000256" key="1">
    <source>
        <dbReference type="ARBA" id="ARBA00022723"/>
    </source>
</evidence>
<dbReference type="InterPro" id="IPR001878">
    <property type="entry name" value="Znf_CCHC"/>
</dbReference>
<feature type="coiled-coil region" evidence="4">
    <location>
        <begin position="301"/>
        <end position="328"/>
    </location>
</feature>
<dbReference type="PANTHER" id="PTHR42648">
    <property type="entry name" value="TRANSPOSASE, PUTATIVE-RELATED"/>
    <property type="match status" value="1"/>
</dbReference>
<dbReference type="GO" id="GO:0003676">
    <property type="term" value="F:nucleic acid binding"/>
    <property type="evidence" value="ECO:0007669"/>
    <property type="project" value="InterPro"/>
</dbReference>
<evidence type="ECO:0000313" key="9">
    <source>
        <dbReference type="EMBL" id="GEU60473.1"/>
    </source>
</evidence>
<dbReference type="InterPro" id="IPR036397">
    <property type="entry name" value="RNaseH_sf"/>
</dbReference>
<dbReference type="InterPro" id="IPR043502">
    <property type="entry name" value="DNA/RNA_pol_sf"/>
</dbReference>
<dbReference type="SMART" id="SM00343">
    <property type="entry name" value="ZnF_C2HC"/>
    <property type="match status" value="1"/>
</dbReference>
<keyword evidence="6" id="KW-0472">Membrane</keyword>
<proteinExistence type="predicted"/>
<keyword evidence="1" id="KW-0479">Metal-binding</keyword>
<keyword evidence="2" id="KW-0378">Hydrolase</keyword>
<sequence length="1336" mass="152238">MEHYLGHTDYPIWEVIQKGNGPVQVSTDTNGQIRVFPPKTAEEILARERERKARTTLLMAIPEDHLAKFHKITNAKEMWEVIKFRFGGNDESKKMQKCVSTEDANQKFLRFFESNVKSYTASFSCTQNVVFVSYDNTNSTNEVAIISTRLKKFYKKTGRKLHFDAKEPVGFDKTKVDCFNCHNIGHFARECRSKGNQESKRRDAENTGYKARDNERRPVKQDKHEAMVTIDGEGVDWTSHAEDDIENYALMAFNPSNLGSDTVVTSCSKVYEESYIKLKKLYDEQREQLGVASIEIQAYTLALKKKLLAEAEKQKEELKTKLENFQSSSKGLSKLLNSQISAKDKYGLGYGTQIHEGVLSYENEVLESVFDSRLSDVEDSHVNDRFANNEGMHAVPPLMTGIYMHAKSNFGIDELNFTYGPKQSKTSESDAKTSDLATSESNSIVETLEFVPKPVESKPKAVSKPKFWSDAPIIEEYESDNDDEYVFKALVEQEKPSCAFINIVKHVKTPKQSVKDQKTCSQNSKNNHTRVACHKGKQHKASCKAKLVSSISQLLQILHMDLFGPTFVRSINHKTYCLVITDDFSRFSWVFLLRTKDETSAILKDFIRQFENQLNQKVKTIRCDNGTKFKNRDIIEFCTSKGIKREYNNARTPQQNGVVERKNRTLIEAARTMLSVSFLPNTFWSEAVSTACYVLCRVLVTKPQNKIPYELITGKIPMISYTRPFGCHVTILNTIDHLGKFEEKSDEGFLVGYSLNSKAFRPVIAENKANITAGPKEANNSVEAKNGDEKLIEDTSSKINEEPVDQEDQTFLEEFARLKRQEKEANGAAKTLRKMFAQGTEVLLIQAGAARARSTNYVYRNKKDKRGIVVRNKARLVAQGHKQEEGIDYDEVFVHMARIKAIKIFLAFALYMGFIVYQMDVKSAFLYGKNDEQMYVSQPLGFIDSKFPNKFYKVIKALYGLHQAPKAWYATLSTFLVQSGYRRGLIDKTMFIKKDKKDIMLVKQRENGIFISQDKYVTEILKKFDFMSVKTASTSIETKKPLIKDAKAADVDVTPKTSHLHDVKKVFRYLKGQPKLGLWYPRESVFDLQAYSDSDYAGANLDRKSTTEGCQFLGRRLILWQCRKQSIVATSTTKAEYVAAASCCGQVLWIQNQMLDYGFNFMNTKIYIDNESTICIVKNLVFHSKTKHIEIRHHFIRDAYEKKLIQVLKIHTDDNVADLFTKAFDVNRLKGMLSFIGLWTFYYAFIHLGLFSPKIRSLGKEHVFKQGRKKAKTGTNIEECTNYVVNEGSYTDKVKVINTKAEGISVAGETLNAATLTVSTVSIQPVLVLLKFICSY</sequence>
<keyword evidence="4" id="KW-0175">Coiled coil</keyword>
<evidence type="ECO:0000256" key="6">
    <source>
        <dbReference type="SAM" id="Phobius"/>
    </source>
</evidence>
<accession>A0A6L2LFC3</accession>
<dbReference type="Gene3D" id="4.10.60.10">
    <property type="entry name" value="Zinc finger, CCHC-type"/>
    <property type="match status" value="1"/>
</dbReference>
<dbReference type="InterPro" id="IPR012337">
    <property type="entry name" value="RNaseH-like_sf"/>
</dbReference>
<feature type="domain" description="CCHC-type" evidence="7">
    <location>
        <begin position="178"/>
        <end position="193"/>
    </location>
</feature>
<keyword evidence="3" id="KW-0862">Zinc</keyword>
<dbReference type="CDD" id="cd09272">
    <property type="entry name" value="RNase_HI_RT_Ty1"/>
    <property type="match status" value="1"/>
</dbReference>
<feature type="region of interest" description="Disordered" evidence="5">
    <location>
        <begin position="192"/>
        <end position="221"/>
    </location>
</feature>
<dbReference type="Gene3D" id="3.30.420.10">
    <property type="entry name" value="Ribonuclease H-like superfamily/Ribonuclease H"/>
    <property type="match status" value="1"/>
</dbReference>
<dbReference type="GO" id="GO:0016787">
    <property type="term" value="F:hydrolase activity"/>
    <property type="evidence" value="ECO:0007669"/>
    <property type="project" value="UniProtKB-KW"/>
</dbReference>
<dbReference type="InterPro" id="IPR039537">
    <property type="entry name" value="Retrotran_Ty1/copia-like"/>
</dbReference>
<dbReference type="Pfam" id="PF00665">
    <property type="entry name" value="rve"/>
    <property type="match status" value="1"/>
</dbReference>
<keyword evidence="6" id="KW-0812">Transmembrane</keyword>
<dbReference type="Pfam" id="PF07727">
    <property type="entry name" value="RVT_2"/>
    <property type="match status" value="1"/>
</dbReference>
<evidence type="ECO:0000259" key="7">
    <source>
        <dbReference type="PROSITE" id="PS50158"/>
    </source>
</evidence>
<dbReference type="EMBL" id="BKCJ010004340">
    <property type="protein sequence ID" value="GEU60473.1"/>
    <property type="molecule type" value="Genomic_DNA"/>
</dbReference>
<feature type="domain" description="Integrase catalytic" evidence="8">
    <location>
        <begin position="549"/>
        <end position="716"/>
    </location>
</feature>
<dbReference type="InterPro" id="IPR013103">
    <property type="entry name" value="RVT_2"/>
</dbReference>
<dbReference type="GO" id="GO:0015074">
    <property type="term" value="P:DNA integration"/>
    <property type="evidence" value="ECO:0007669"/>
    <property type="project" value="InterPro"/>
</dbReference>
<dbReference type="SUPFAM" id="SSF57756">
    <property type="entry name" value="Retrovirus zinc finger-like domains"/>
    <property type="match status" value="1"/>
</dbReference>
<evidence type="ECO:0000256" key="5">
    <source>
        <dbReference type="SAM" id="MobiDB-lite"/>
    </source>
</evidence>
<dbReference type="InterPro" id="IPR036875">
    <property type="entry name" value="Znf_CCHC_sf"/>
</dbReference>
<dbReference type="GO" id="GO:0008270">
    <property type="term" value="F:zinc ion binding"/>
    <property type="evidence" value="ECO:0007669"/>
    <property type="project" value="UniProtKB-KW"/>
</dbReference>
<dbReference type="InterPro" id="IPR001584">
    <property type="entry name" value="Integrase_cat-core"/>
</dbReference>
<comment type="caution">
    <text evidence="9">The sequence shown here is derived from an EMBL/GenBank/DDBJ whole genome shotgun (WGS) entry which is preliminary data.</text>
</comment>
<evidence type="ECO:0000256" key="3">
    <source>
        <dbReference type="PROSITE-ProRule" id="PRU00047"/>
    </source>
</evidence>
<organism evidence="9">
    <name type="scientific">Tanacetum cinerariifolium</name>
    <name type="common">Dalmatian daisy</name>
    <name type="synonym">Chrysanthemum cinerariifolium</name>
    <dbReference type="NCBI Taxonomy" id="118510"/>
    <lineage>
        <taxon>Eukaryota</taxon>
        <taxon>Viridiplantae</taxon>
        <taxon>Streptophyta</taxon>
        <taxon>Embryophyta</taxon>
        <taxon>Tracheophyta</taxon>
        <taxon>Spermatophyta</taxon>
        <taxon>Magnoliopsida</taxon>
        <taxon>eudicotyledons</taxon>
        <taxon>Gunneridae</taxon>
        <taxon>Pentapetalae</taxon>
        <taxon>asterids</taxon>
        <taxon>campanulids</taxon>
        <taxon>Asterales</taxon>
        <taxon>Asteraceae</taxon>
        <taxon>Asteroideae</taxon>
        <taxon>Anthemideae</taxon>
        <taxon>Anthemidinae</taxon>
        <taxon>Tanacetum</taxon>
    </lineage>
</organism>
<dbReference type="PROSITE" id="PS50994">
    <property type="entry name" value="INTEGRASE"/>
    <property type="match status" value="1"/>
</dbReference>
<dbReference type="PROSITE" id="PS50158">
    <property type="entry name" value="ZF_CCHC"/>
    <property type="match status" value="1"/>
</dbReference>